<keyword evidence="3" id="KW-1185">Reference proteome</keyword>
<dbReference type="AlphaFoldDB" id="A0A812YBN6"/>
<reference evidence="2" key="1">
    <citation type="submission" date="2021-02" db="EMBL/GenBank/DDBJ databases">
        <authorList>
            <person name="Dougan E. K."/>
            <person name="Rhodes N."/>
            <person name="Thang M."/>
            <person name="Chan C."/>
        </authorList>
    </citation>
    <scope>NUCLEOTIDE SEQUENCE</scope>
</reference>
<name>A0A812YBN6_SYMPI</name>
<dbReference type="EMBL" id="CAJNIZ010047704">
    <property type="protein sequence ID" value="CAE7774060.1"/>
    <property type="molecule type" value="Genomic_DNA"/>
</dbReference>
<evidence type="ECO:0000256" key="1">
    <source>
        <dbReference type="SAM" id="MobiDB-lite"/>
    </source>
</evidence>
<proteinExistence type="predicted"/>
<dbReference type="OrthoDB" id="428942at2759"/>
<evidence type="ECO:0000313" key="2">
    <source>
        <dbReference type="EMBL" id="CAE7774060.1"/>
    </source>
</evidence>
<gene>
    <name evidence="2" type="ORF">SPIL2461_LOCUS22872</name>
</gene>
<protein>
    <submittedName>
        <fullName evidence="2">Uncharacterized protein</fullName>
    </submittedName>
</protein>
<feature type="region of interest" description="Disordered" evidence="1">
    <location>
        <begin position="86"/>
        <end position="139"/>
    </location>
</feature>
<organism evidence="2 3">
    <name type="scientific">Symbiodinium pilosum</name>
    <name type="common">Dinoflagellate</name>
    <dbReference type="NCBI Taxonomy" id="2952"/>
    <lineage>
        <taxon>Eukaryota</taxon>
        <taxon>Sar</taxon>
        <taxon>Alveolata</taxon>
        <taxon>Dinophyceae</taxon>
        <taxon>Suessiales</taxon>
        <taxon>Symbiodiniaceae</taxon>
        <taxon>Symbiodinium</taxon>
    </lineage>
</organism>
<evidence type="ECO:0000313" key="3">
    <source>
        <dbReference type="Proteomes" id="UP000649617"/>
    </source>
</evidence>
<accession>A0A812YBN6</accession>
<sequence>MLRDRQHAEALGGACHQADHREESAKRRKTTAESSLPVLGPHLPDFQVVEVQEMVNEEGEDEEEDDVVTLPSAMSLPCLESPEKETIVSSFPAADMATSSSIPVPVQADAPEATGEVHPEETDSDSDYRPGPSEDPLWERRQAILNKLNKLNDIS</sequence>
<feature type="region of interest" description="Disordered" evidence="1">
    <location>
        <begin position="1"/>
        <end position="44"/>
    </location>
</feature>
<comment type="caution">
    <text evidence="2">The sequence shown here is derived from an EMBL/GenBank/DDBJ whole genome shotgun (WGS) entry which is preliminary data.</text>
</comment>
<dbReference type="Proteomes" id="UP000649617">
    <property type="component" value="Unassembled WGS sequence"/>
</dbReference>